<dbReference type="AlphaFoldDB" id="A0A916Q8C1"/>
<accession>A0A916Q8C1</accession>
<keyword evidence="3" id="KW-1185">Reference proteome</keyword>
<dbReference type="Gene3D" id="1.10.1740.10">
    <property type="match status" value="1"/>
</dbReference>
<dbReference type="RefSeq" id="WP_087162279.1">
    <property type="nucleotide sequence ID" value="NZ_BLYI01000050.1"/>
</dbReference>
<dbReference type="InterPro" id="IPR007627">
    <property type="entry name" value="RNA_pol_sigma70_r2"/>
</dbReference>
<proteinExistence type="predicted"/>
<protein>
    <recommendedName>
        <fullName evidence="1">RNA polymerase sigma-70 region 2 domain-containing protein</fullName>
    </recommendedName>
</protein>
<name>A0A916Q8C1_9FIRM</name>
<feature type="domain" description="RNA polymerase sigma-70 region 2" evidence="1">
    <location>
        <begin position="12"/>
        <end position="80"/>
    </location>
</feature>
<evidence type="ECO:0000259" key="1">
    <source>
        <dbReference type="Pfam" id="PF04542"/>
    </source>
</evidence>
<gene>
    <name evidence="2" type="ORF">ANBU17_24640</name>
</gene>
<dbReference type="GO" id="GO:0003700">
    <property type="term" value="F:DNA-binding transcription factor activity"/>
    <property type="evidence" value="ECO:0007669"/>
    <property type="project" value="InterPro"/>
</dbReference>
<comment type="caution">
    <text evidence="2">The sequence shown here is derived from an EMBL/GenBank/DDBJ whole genome shotgun (WGS) entry which is preliminary data.</text>
</comment>
<dbReference type="Proteomes" id="UP000613208">
    <property type="component" value="Unassembled WGS sequence"/>
</dbReference>
<dbReference type="EMBL" id="BLYI01000050">
    <property type="protein sequence ID" value="GFO86117.1"/>
    <property type="molecule type" value="Genomic_DNA"/>
</dbReference>
<dbReference type="InterPro" id="IPR013325">
    <property type="entry name" value="RNA_pol_sigma_r2"/>
</dbReference>
<dbReference type="SUPFAM" id="SSF88946">
    <property type="entry name" value="Sigma2 domain of RNA polymerase sigma factors"/>
    <property type="match status" value="1"/>
</dbReference>
<dbReference type="GO" id="GO:0006352">
    <property type="term" value="P:DNA-templated transcription initiation"/>
    <property type="evidence" value="ECO:0007669"/>
    <property type="project" value="InterPro"/>
</dbReference>
<reference evidence="2" key="1">
    <citation type="submission" date="2020-06" db="EMBL/GenBank/DDBJ databases">
        <title>Characterization of fructooligosaccharide metabolism and fructooligosaccharide-degrading enzymes in human commensal butyrate producers.</title>
        <authorList>
            <person name="Tanno H."/>
            <person name="Fujii T."/>
            <person name="Hirano K."/>
            <person name="Maeno S."/>
            <person name="Tonozuka T."/>
            <person name="Sakamoto M."/>
            <person name="Ohkuma M."/>
            <person name="Tochio T."/>
            <person name="Endo A."/>
        </authorList>
    </citation>
    <scope>NUCLEOTIDE SEQUENCE</scope>
    <source>
        <strain evidence="2">JCM 17466</strain>
    </source>
</reference>
<dbReference type="Pfam" id="PF04542">
    <property type="entry name" value="Sigma70_r2"/>
    <property type="match status" value="1"/>
</dbReference>
<evidence type="ECO:0000313" key="2">
    <source>
        <dbReference type="EMBL" id="GFO86117.1"/>
    </source>
</evidence>
<evidence type="ECO:0000313" key="3">
    <source>
        <dbReference type="Proteomes" id="UP000613208"/>
    </source>
</evidence>
<organism evidence="2 3">
    <name type="scientific">Anaerostipes butyraticus</name>
    <dbReference type="NCBI Taxonomy" id="645466"/>
    <lineage>
        <taxon>Bacteria</taxon>
        <taxon>Bacillati</taxon>
        <taxon>Bacillota</taxon>
        <taxon>Clostridia</taxon>
        <taxon>Lachnospirales</taxon>
        <taxon>Lachnospiraceae</taxon>
        <taxon>Anaerostipes</taxon>
    </lineage>
</organism>
<sequence length="191" mass="21042">MVKPMTPAQKQLAEDHMDLVPKIIRSMTNGSPLTSEQRQELCQIGYLALCRAAVSCGEGFPFTPYAAAAIRNAIYDSWRHEIRGKDLFCPLQEDLLDAMPALQIGQEQEAMPDAAPLALKDTAAGAYLETLKASQCSTIQKGIEALCFQLEGYSAKELSAHYQVPSNHIRAWQSKARRFLQQDAALCALLS</sequence>